<name>A0A7R9HJF9_9NEOP</name>
<reference evidence="1" key="1">
    <citation type="submission" date="2020-11" db="EMBL/GenBank/DDBJ databases">
        <authorList>
            <person name="Tran Van P."/>
        </authorList>
    </citation>
    <scope>NUCLEOTIDE SEQUENCE</scope>
</reference>
<dbReference type="AlphaFoldDB" id="A0A7R9HJF9"/>
<organism evidence="1">
    <name type="scientific">Timema monikensis</name>
    <dbReference type="NCBI Taxonomy" id="170555"/>
    <lineage>
        <taxon>Eukaryota</taxon>
        <taxon>Metazoa</taxon>
        <taxon>Ecdysozoa</taxon>
        <taxon>Arthropoda</taxon>
        <taxon>Hexapoda</taxon>
        <taxon>Insecta</taxon>
        <taxon>Pterygota</taxon>
        <taxon>Neoptera</taxon>
        <taxon>Polyneoptera</taxon>
        <taxon>Phasmatodea</taxon>
        <taxon>Timematodea</taxon>
        <taxon>Timematoidea</taxon>
        <taxon>Timematidae</taxon>
        <taxon>Timema</taxon>
    </lineage>
</organism>
<protein>
    <submittedName>
        <fullName evidence="1">Uncharacterized protein</fullName>
    </submittedName>
</protein>
<dbReference type="EMBL" id="OB792875">
    <property type="protein sequence ID" value="CAD7425044.1"/>
    <property type="molecule type" value="Genomic_DNA"/>
</dbReference>
<proteinExistence type="predicted"/>
<accession>A0A7R9HJF9</accession>
<evidence type="ECO:0000313" key="1">
    <source>
        <dbReference type="EMBL" id="CAD7425044.1"/>
    </source>
</evidence>
<sequence length="101" mass="11337">MAFLLRIHPINTSPTEKEIVCELASPVQGVRDFRTDIELSVGMDIEHQATVPFLDGTTCVTGRFGTYRILQAICHVLDCKIINRTTREDKHKDIGSSHLQS</sequence>
<gene>
    <name evidence="1" type="ORF">TMSB3V08_LOCUS1968</name>
</gene>